<dbReference type="EMBL" id="AP012029">
    <property type="protein sequence ID" value="BAJ63006.1"/>
    <property type="molecule type" value="Genomic_DNA"/>
</dbReference>
<gene>
    <name evidence="17" type="primary">mrdA</name>
    <name evidence="17" type="ordered locus">ANT_09720</name>
</gene>
<keyword evidence="7 14" id="KW-0812">Transmembrane</keyword>
<feature type="transmembrane region" description="Helical" evidence="14">
    <location>
        <begin position="16"/>
        <end position="35"/>
    </location>
</feature>
<keyword evidence="18" id="KW-1185">Reference proteome</keyword>
<comment type="similarity">
    <text evidence="3">Belongs to the transpeptidase family.</text>
</comment>
<dbReference type="InterPro" id="IPR017790">
    <property type="entry name" value="Penicillin-binding_protein_2"/>
</dbReference>
<evidence type="ECO:0000256" key="7">
    <source>
        <dbReference type="ARBA" id="ARBA00022692"/>
    </source>
</evidence>
<feature type="domain" description="Penicillin-binding protein dimerisation" evidence="16">
    <location>
        <begin position="60"/>
        <end position="268"/>
    </location>
</feature>
<dbReference type="InterPro" id="IPR012338">
    <property type="entry name" value="Beta-lactam/transpept-like"/>
</dbReference>
<dbReference type="PANTHER" id="PTHR30627:SF2">
    <property type="entry name" value="PEPTIDOGLYCAN D,D-TRANSPEPTIDASE MRDA"/>
    <property type="match status" value="1"/>
</dbReference>
<name>E8N3J2_ANATU</name>
<dbReference type="KEGG" id="atm:ANT_09720"/>
<organism evidence="17 18">
    <name type="scientific">Anaerolinea thermophila (strain DSM 14523 / JCM 11388 / NBRC 100420 / UNI-1)</name>
    <dbReference type="NCBI Taxonomy" id="926569"/>
    <lineage>
        <taxon>Bacteria</taxon>
        <taxon>Bacillati</taxon>
        <taxon>Chloroflexota</taxon>
        <taxon>Anaerolineae</taxon>
        <taxon>Anaerolineales</taxon>
        <taxon>Anaerolineaceae</taxon>
        <taxon>Anaerolinea</taxon>
    </lineage>
</organism>
<sequence>MSFPSIHHEGLERSRLAVVYALAILIVGFYIYKLFEYQIVQGADFAARADENRRSEISVPTQRGLIMDRNGFVLARNVPAYHVTITPAYLPGDPTAGGDPDALNTALDDRVQEVYRKLSELVGIPVSQGVINEETVKAFSPCQTDLGIAQIVYIADTNAPYQPMRVACNVPAETAMVIRARSADLPGVGIETEPVRDYPTGSLTATVIGFLGPVPAGQQAYYEEKGLVSGRDKVGYAGIEATMQDILAGRNGKRVVEVDGAGKELRNLEPPIEPVPGNTIRLTLDTRLQSVAQEALTGTIDYWNRRLNKIRSSSGVVIAMNPKTGEILALVSYPSYENNRMARFIPEYYYRQLLADPNKPLFNHAISAEYPPGSVFKLPTAVGALNEGVITPEKELNDPGKITIIQKALPNSPGTPFDYVCYDENGHGNVNWLRGVALSCDVYFYKIGGGYAPDGVSGLGIWRLAEYSRALGYGSPTGIELPGEANGLIPDPDWKRRTQGESWTTGDTYIASMGQGYVLSTPLQVLVSAAILANDGKYMQPTLIREILDAEGNVVKPFEPRLKWDITKDPVIRVYDENNLLTGERKTVQPWVVSLAKDAMRLVVTEGTAKNVFADSPVQNSAGKTGTAEYCDNIANQQGLCIRGSWPTHSWYFGYAPYDDPEIAVVAFVYNGGEGASVAAPIVRKVLEGYFELKSIDAGK</sequence>
<dbReference type="RefSeq" id="WP_013559397.1">
    <property type="nucleotide sequence ID" value="NC_014960.1"/>
</dbReference>
<evidence type="ECO:0000259" key="16">
    <source>
        <dbReference type="Pfam" id="PF03717"/>
    </source>
</evidence>
<keyword evidence="4" id="KW-1003">Cell membrane</keyword>
<evidence type="ECO:0000256" key="9">
    <source>
        <dbReference type="ARBA" id="ARBA00022960"/>
    </source>
</evidence>
<dbReference type="PANTHER" id="PTHR30627">
    <property type="entry name" value="PEPTIDOGLYCAN D,D-TRANSPEPTIDASE"/>
    <property type="match status" value="1"/>
</dbReference>
<proteinExistence type="inferred from homology"/>
<evidence type="ECO:0000256" key="14">
    <source>
        <dbReference type="SAM" id="Phobius"/>
    </source>
</evidence>
<dbReference type="Pfam" id="PF03717">
    <property type="entry name" value="PBP_dimer"/>
    <property type="match status" value="1"/>
</dbReference>
<evidence type="ECO:0000313" key="18">
    <source>
        <dbReference type="Proteomes" id="UP000008922"/>
    </source>
</evidence>
<reference evidence="17 18" key="1">
    <citation type="submission" date="2010-12" db="EMBL/GenBank/DDBJ databases">
        <title>Whole genome sequence of Anaerolinea thermophila UNI-1.</title>
        <authorList>
            <person name="Narita-Yamada S."/>
            <person name="Kishi E."/>
            <person name="Watanabe Y."/>
            <person name="Takasaki K."/>
            <person name="Ankai A."/>
            <person name="Oguchi A."/>
            <person name="Fukui S."/>
            <person name="Takahashi M."/>
            <person name="Yashiro I."/>
            <person name="Hosoyama A."/>
            <person name="Sekiguchi Y."/>
            <person name="Hanada S."/>
            <person name="Fujita N."/>
        </authorList>
    </citation>
    <scope>NUCLEOTIDE SEQUENCE [LARGE SCALE GENOMIC DNA]</scope>
    <source>
        <strain evidence="18">DSM 14523 / JCM 11388 / NBRC 100420 / UNI-1</strain>
    </source>
</reference>
<evidence type="ECO:0000256" key="5">
    <source>
        <dbReference type="ARBA" id="ARBA00022519"/>
    </source>
</evidence>
<feature type="domain" description="Penicillin-binding protein transpeptidase" evidence="15">
    <location>
        <begin position="315"/>
        <end position="688"/>
    </location>
</feature>
<comment type="subcellular location">
    <subcellularLocation>
        <location evidence="2">Cell membrane</location>
    </subcellularLocation>
    <subcellularLocation>
        <location evidence="1">Membrane</location>
        <topology evidence="1">Single-pass membrane protein</topology>
    </subcellularLocation>
</comment>
<dbReference type="GO" id="GO:0008360">
    <property type="term" value="P:regulation of cell shape"/>
    <property type="evidence" value="ECO:0007669"/>
    <property type="project" value="UniProtKB-KW"/>
</dbReference>
<keyword evidence="13" id="KW-0961">Cell wall biogenesis/degradation</keyword>
<dbReference type="GO" id="GO:0006508">
    <property type="term" value="P:proteolysis"/>
    <property type="evidence" value="ECO:0007669"/>
    <property type="project" value="UniProtKB-KW"/>
</dbReference>
<evidence type="ECO:0000256" key="12">
    <source>
        <dbReference type="ARBA" id="ARBA00023136"/>
    </source>
</evidence>
<dbReference type="SUPFAM" id="SSF56601">
    <property type="entry name" value="beta-lactamase/transpeptidase-like"/>
    <property type="match status" value="1"/>
</dbReference>
<dbReference type="InterPro" id="IPR001460">
    <property type="entry name" value="PCN-bd_Tpept"/>
</dbReference>
<evidence type="ECO:0000259" key="15">
    <source>
        <dbReference type="Pfam" id="PF00905"/>
    </source>
</evidence>
<dbReference type="GO" id="GO:0071972">
    <property type="term" value="F:peptidoglycan L,D-transpeptidase activity"/>
    <property type="evidence" value="ECO:0007669"/>
    <property type="project" value="TreeGrafter"/>
</dbReference>
<dbReference type="InterPro" id="IPR036138">
    <property type="entry name" value="PBP_dimer_sf"/>
</dbReference>
<dbReference type="InParanoid" id="E8N3J2"/>
<dbReference type="Gene3D" id="3.90.1310.10">
    <property type="entry name" value="Penicillin-binding protein 2a (Domain 2)"/>
    <property type="match status" value="1"/>
</dbReference>
<dbReference type="SUPFAM" id="SSF56519">
    <property type="entry name" value="Penicillin binding protein dimerisation domain"/>
    <property type="match status" value="1"/>
</dbReference>
<evidence type="ECO:0000256" key="13">
    <source>
        <dbReference type="ARBA" id="ARBA00023316"/>
    </source>
</evidence>
<keyword evidence="5" id="KW-0997">Cell inner membrane</keyword>
<dbReference type="AlphaFoldDB" id="E8N3J2"/>
<dbReference type="NCBIfam" id="TIGR03423">
    <property type="entry name" value="pbp2_mrdA"/>
    <property type="match status" value="1"/>
</dbReference>
<keyword evidence="10" id="KW-0573">Peptidoglycan synthesis</keyword>
<evidence type="ECO:0000256" key="1">
    <source>
        <dbReference type="ARBA" id="ARBA00004167"/>
    </source>
</evidence>
<dbReference type="GO" id="GO:0009002">
    <property type="term" value="F:serine-type D-Ala-D-Ala carboxypeptidase activity"/>
    <property type="evidence" value="ECO:0007669"/>
    <property type="project" value="InterPro"/>
</dbReference>
<dbReference type="InterPro" id="IPR005311">
    <property type="entry name" value="PBP_dimer"/>
</dbReference>
<dbReference type="HOGENOM" id="CLU_009289_1_1_0"/>
<evidence type="ECO:0000256" key="3">
    <source>
        <dbReference type="ARBA" id="ARBA00007171"/>
    </source>
</evidence>
<evidence type="ECO:0000313" key="17">
    <source>
        <dbReference type="EMBL" id="BAJ63006.1"/>
    </source>
</evidence>
<evidence type="ECO:0000256" key="8">
    <source>
        <dbReference type="ARBA" id="ARBA00022801"/>
    </source>
</evidence>
<keyword evidence="11 14" id="KW-1133">Transmembrane helix</keyword>
<dbReference type="STRING" id="926569.ANT_09720"/>
<dbReference type="GO" id="GO:0005886">
    <property type="term" value="C:plasma membrane"/>
    <property type="evidence" value="ECO:0007669"/>
    <property type="project" value="UniProtKB-SubCell"/>
</dbReference>
<accession>E8N3J2</accession>
<keyword evidence="12 14" id="KW-0472">Membrane</keyword>
<keyword evidence="8" id="KW-0378">Hydrolase</keyword>
<keyword evidence="9" id="KW-0133">Cell shape</keyword>
<dbReference type="Pfam" id="PF00905">
    <property type="entry name" value="Transpeptidase"/>
    <property type="match status" value="1"/>
</dbReference>
<evidence type="ECO:0000256" key="11">
    <source>
        <dbReference type="ARBA" id="ARBA00022989"/>
    </source>
</evidence>
<evidence type="ECO:0000256" key="4">
    <source>
        <dbReference type="ARBA" id="ARBA00022475"/>
    </source>
</evidence>
<keyword evidence="6" id="KW-0645">Protease</keyword>
<evidence type="ECO:0000256" key="10">
    <source>
        <dbReference type="ARBA" id="ARBA00022984"/>
    </source>
</evidence>
<dbReference type="Proteomes" id="UP000008922">
    <property type="component" value="Chromosome"/>
</dbReference>
<dbReference type="Gene3D" id="3.40.710.10">
    <property type="entry name" value="DD-peptidase/beta-lactamase superfamily"/>
    <property type="match status" value="1"/>
</dbReference>
<protein>
    <submittedName>
        <fullName evidence="17">Penicillin-binding protein 2</fullName>
    </submittedName>
</protein>
<dbReference type="eggNOG" id="COG0768">
    <property type="taxonomic scope" value="Bacteria"/>
</dbReference>
<dbReference type="GO" id="GO:0009252">
    <property type="term" value="P:peptidoglycan biosynthetic process"/>
    <property type="evidence" value="ECO:0007669"/>
    <property type="project" value="UniProtKB-KW"/>
</dbReference>
<dbReference type="GO" id="GO:0008658">
    <property type="term" value="F:penicillin binding"/>
    <property type="evidence" value="ECO:0007669"/>
    <property type="project" value="InterPro"/>
</dbReference>
<dbReference type="InterPro" id="IPR050515">
    <property type="entry name" value="Beta-lactam/transpept"/>
</dbReference>
<dbReference type="GO" id="GO:0071555">
    <property type="term" value="P:cell wall organization"/>
    <property type="evidence" value="ECO:0007669"/>
    <property type="project" value="UniProtKB-KW"/>
</dbReference>
<evidence type="ECO:0000256" key="2">
    <source>
        <dbReference type="ARBA" id="ARBA00004236"/>
    </source>
</evidence>
<evidence type="ECO:0000256" key="6">
    <source>
        <dbReference type="ARBA" id="ARBA00022670"/>
    </source>
</evidence>